<dbReference type="SUPFAM" id="SSF51905">
    <property type="entry name" value="FAD/NAD(P)-binding domain"/>
    <property type="match status" value="1"/>
</dbReference>
<evidence type="ECO:0000259" key="1">
    <source>
        <dbReference type="Pfam" id="PF01593"/>
    </source>
</evidence>
<proteinExistence type="predicted"/>
<dbReference type="Proteomes" id="UP001209878">
    <property type="component" value="Unassembled WGS sequence"/>
</dbReference>
<organism evidence="2 3">
    <name type="scientific">Ridgeia piscesae</name>
    <name type="common">Tubeworm</name>
    <dbReference type="NCBI Taxonomy" id="27915"/>
    <lineage>
        <taxon>Eukaryota</taxon>
        <taxon>Metazoa</taxon>
        <taxon>Spiralia</taxon>
        <taxon>Lophotrochozoa</taxon>
        <taxon>Annelida</taxon>
        <taxon>Polychaeta</taxon>
        <taxon>Sedentaria</taxon>
        <taxon>Canalipalpata</taxon>
        <taxon>Sabellida</taxon>
        <taxon>Siboglinidae</taxon>
        <taxon>Ridgeia</taxon>
    </lineage>
</organism>
<name>A0AAD9KSZ1_RIDPI</name>
<comment type="caution">
    <text evidence="2">The sequence shown here is derived from an EMBL/GenBank/DDBJ whole genome shotgun (WGS) entry which is preliminary data.</text>
</comment>
<dbReference type="Pfam" id="PF01593">
    <property type="entry name" value="Amino_oxidase"/>
    <property type="match status" value="1"/>
</dbReference>
<dbReference type="InterPro" id="IPR050281">
    <property type="entry name" value="Flavin_monoamine_oxidase"/>
</dbReference>
<dbReference type="PANTHER" id="PTHR10742">
    <property type="entry name" value="FLAVIN MONOAMINE OXIDASE"/>
    <property type="match status" value="1"/>
</dbReference>
<dbReference type="InterPro" id="IPR036188">
    <property type="entry name" value="FAD/NAD-bd_sf"/>
</dbReference>
<dbReference type="AlphaFoldDB" id="A0AAD9KSZ1"/>
<dbReference type="EMBL" id="JAODUO010000669">
    <property type="protein sequence ID" value="KAK2176325.1"/>
    <property type="molecule type" value="Genomic_DNA"/>
</dbReference>
<dbReference type="Gene3D" id="3.50.50.60">
    <property type="entry name" value="FAD/NAD(P)-binding domain"/>
    <property type="match status" value="1"/>
</dbReference>
<reference evidence="2" key="1">
    <citation type="journal article" date="2023" name="Mol. Biol. Evol.">
        <title>Third-Generation Sequencing Reveals the Adaptive Role of the Epigenome in Three Deep-Sea Polychaetes.</title>
        <authorList>
            <person name="Perez M."/>
            <person name="Aroh O."/>
            <person name="Sun Y."/>
            <person name="Lan Y."/>
            <person name="Juniper S.K."/>
            <person name="Young C.R."/>
            <person name="Angers B."/>
            <person name="Qian P.Y."/>
        </authorList>
    </citation>
    <scope>NUCLEOTIDE SEQUENCE</scope>
    <source>
        <strain evidence="2">R07B-5</strain>
    </source>
</reference>
<accession>A0AAD9KSZ1</accession>
<feature type="domain" description="Amine oxidase" evidence="1">
    <location>
        <begin position="173"/>
        <end position="455"/>
    </location>
</feature>
<gene>
    <name evidence="2" type="ORF">NP493_670g01042</name>
</gene>
<keyword evidence="3" id="KW-1185">Reference proteome</keyword>
<dbReference type="PANTHER" id="PTHR10742:SF410">
    <property type="entry name" value="LYSINE-SPECIFIC HISTONE DEMETHYLASE 2"/>
    <property type="match status" value="1"/>
</dbReference>
<sequence>MYRCYACIDVAVVGGGLSGTYAAWRLRNHNHSVHLFESSDRIGGRMHTLRLPDFDGINAELGALYYLPQRHRLLRTVIRALRLTPRDWRRPRQGPPTYYLRGRRLHTSDLNTYKLPYRLADGEKHRQPADLRRFLNLLNPIASREAINYLTDTAPWRGLMSNQNAAQLADIAQERDEAQYTLREGMDSVPVQLAKQFKNASVTHAVRLSRRLACMRRERGFYRLVLRKTVTNGQYTTDINDHEYACARKVILALPRGPLERLQWEPFSDETFQRKLRSVHKMPALVVYFVFSGKWWRGEDPPLTDVITDLPVRRVRYMGRSKYSGRHNSPRYLFMVASADSTDVDYFKTLLDVSVFDGLVKVSFRNSTRFIKDVKSQLAEVFRVNSNDIPWPSSVGLRHWGDGEDAAWHLWEKGVMWEKVSERMLRPHAQEQVFIVGSAYSAGANQFWAEGALQSVDSLMRTYFQNDV</sequence>
<dbReference type="Pfam" id="PF13450">
    <property type="entry name" value="NAD_binding_8"/>
    <property type="match status" value="1"/>
</dbReference>
<dbReference type="InterPro" id="IPR002937">
    <property type="entry name" value="Amino_oxidase"/>
</dbReference>
<protein>
    <recommendedName>
        <fullName evidence="1">Amine oxidase domain-containing protein</fullName>
    </recommendedName>
</protein>
<dbReference type="GO" id="GO:0016491">
    <property type="term" value="F:oxidoreductase activity"/>
    <property type="evidence" value="ECO:0007669"/>
    <property type="project" value="InterPro"/>
</dbReference>
<evidence type="ECO:0000313" key="2">
    <source>
        <dbReference type="EMBL" id="KAK2176325.1"/>
    </source>
</evidence>
<evidence type="ECO:0000313" key="3">
    <source>
        <dbReference type="Proteomes" id="UP001209878"/>
    </source>
</evidence>